<dbReference type="GO" id="GO:0009239">
    <property type="term" value="P:enterobactin biosynthetic process"/>
    <property type="evidence" value="ECO:0007669"/>
    <property type="project" value="TreeGrafter"/>
</dbReference>
<keyword evidence="3" id="KW-1185">Reference proteome</keyword>
<reference evidence="2" key="1">
    <citation type="submission" date="2021-01" db="EMBL/GenBank/DDBJ databases">
        <title>Whole genome shotgun sequence of Dactylosporangium siamense NBRC 106093.</title>
        <authorList>
            <person name="Komaki H."/>
            <person name="Tamura T."/>
        </authorList>
    </citation>
    <scope>NUCLEOTIDE SEQUENCE</scope>
    <source>
        <strain evidence="2">NBRC 106093</strain>
    </source>
</reference>
<protein>
    <recommendedName>
        <fullName evidence="1">Condensation domain-containing protein</fullName>
    </recommendedName>
</protein>
<dbReference type="AlphaFoldDB" id="A0A919PRK9"/>
<dbReference type="Proteomes" id="UP000660611">
    <property type="component" value="Unassembled WGS sequence"/>
</dbReference>
<dbReference type="GO" id="GO:0043041">
    <property type="term" value="P:amino acid activation for nonribosomal peptide biosynthetic process"/>
    <property type="evidence" value="ECO:0007669"/>
    <property type="project" value="TreeGrafter"/>
</dbReference>
<dbReference type="GO" id="GO:0005829">
    <property type="term" value="C:cytosol"/>
    <property type="evidence" value="ECO:0007669"/>
    <property type="project" value="TreeGrafter"/>
</dbReference>
<dbReference type="GO" id="GO:0047527">
    <property type="term" value="F:2,3-dihydroxybenzoate-serine ligase activity"/>
    <property type="evidence" value="ECO:0007669"/>
    <property type="project" value="TreeGrafter"/>
</dbReference>
<comment type="caution">
    <text evidence="2">The sequence shown here is derived from an EMBL/GenBank/DDBJ whole genome shotgun (WGS) entry which is preliminary data.</text>
</comment>
<dbReference type="InterPro" id="IPR023213">
    <property type="entry name" value="CAT-like_dom_sf"/>
</dbReference>
<feature type="domain" description="Condensation" evidence="1">
    <location>
        <begin position="65"/>
        <end position="434"/>
    </location>
</feature>
<dbReference type="EMBL" id="BONQ01000094">
    <property type="protein sequence ID" value="GIG48051.1"/>
    <property type="molecule type" value="Genomic_DNA"/>
</dbReference>
<dbReference type="Pfam" id="PF00668">
    <property type="entry name" value="Condensation"/>
    <property type="match status" value="1"/>
</dbReference>
<gene>
    <name evidence="2" type="ORF">Dsi01nite_060920</name>
</gene>
<dbReference type="RefSeq" id="WP_203849767.1">
    <property type="nucleotide sequence ID" value="NZ_BAAAVW010000021.1"/>
</dbReference>
<organism evidence="2 3">
    <name type="scientific">Dactylosporangium siamense</name>
    <dbReference type="NCBI Taxonomy" id="685454"/>
    <lineage>
        <taxon>Bacteria</taxon>
        <taxon>Bacillati</taxon>
        <taxon>Actinomycetota</taxon>
        <taxon>Actinomycetes</taxon>
        <taxon>Micromonosporales</taxon>
        <taxon>Micromonosporaceae</taxon>
        <taxon>Dactylosporangium</taxon>
    </lineage>
</organism>
<dbReference type="InterPro" id="IPR001242">
    <property type="entry name" value="Condensation_dom"/>
</dbReference>
<dbReference type="SUPFAM" id="SSF52777">
    <property type="entry name" value="CoA-dependent acyltransferases"/>
    <property type="match status" value="2"/>
</dbReference>
<evidence type="ECO:0000313" key="2">
    <source>
        <dbReference type="EMBL" id="GIG48051.1"/>
    </source>
</evidence>
<dbReference type="Gene3D" id="3.30.559.10">
    <property type="entry name" value="Chloramphenicol acetyltransferase-like domain"/>
    <property type="match status" value="1"/>
</dbReference>
<dbReference type="GO" id="GO:0008610">
    <property type="term" value="P:lipid biosynthetic process"/>
    <property type="evidence" value="ECO:0007669"/>
    <property type="project" value="UniProtKB-ARBA"/>
</dbReference>
<accession>A0A919PRK9</accession>
<dbReference type="GO" id="GO:0009366">
    <property type="term" value="C:enterobactin synthetase complex"/>
    <property type="evidence" value="ECO:0007669"/>
    <property type="project" value="TreeGrafter"/>
</dbReference>
<proteinExistence type="predicted"/>
<sequence length="449" mass="49139">MNGLIERIAVPFTGDGSGEGPLSWGQQSIWKEMAISGSSLALGAVRDLEPGATVDQYVEEYRFYLSRFPSMRTLLRFAPDGAVTQVVWDSGTAHIEVYEAVDRDPAAVAAEVSAQYYFVPFDYEREWPMRMALVRQAGALTHLVVAISHHAADPTAAMAMFEDLTNRDPVTGEPPRPPGLQPLEQARLQQTPSALRQNEAALRYWQTQLRALPSPRLPQPAGDAAAEHRYWELDLLSPALYQALRAVAARLGVTTTPVLYAAYAEALGHATGTTRVATMITVNSRFRPGLADAAGHMSHHGLCTLDLADGGFDDLVLLARRRLLAAHKHAYYSQVDLDRIIADVSREHGLSFDHLCLFNNRRSEDGPIETVPTAADVRAAGPTTLEWRELPDLHKPLMVHINDAADALSVRAQLNTTAISRDDLTALLRRMEATVVDAALYAGAEPAPQ</sequence>
<dbReference type="GO" id="GO:0031177">
    <property type="term" value="F:phosphopantetheine binding"/>
    <property type="evidence" value="ECO:0007669"/>
    <property type="project" value="TreeGrafter"/>
</dbReference>
<name>A0A919PRK9_9ACTN</name>
<dbReference type="PANTHER" id="PTHR45527">
    <property type="entry name" value="NONRIBOSOMAL PEPTIDE SYNTHETASE"/>
    <property type="match status" value="1"/>
</dbReference>
<dbReference type="PANTHER" id="PTHR45527:SF1">
    <property type="entry name" value="FATTY ACID SYNTHASE"/>
    <property type="match status" value="1"/>
</dbReference>
<dbReference type="Gene3D" id="3.30.559.30">
    <property type="entry name" value="Nonribosomal peptide synthetase, condensation domain"/>
    <property type="match status" value="1"/>
</dbReference>
<evidence type="ECO:0000259" key="1">
    <source>
        <dbReference type="Pfam" id="PF00668"/>
    </source>
</evidence>
<evidence type="ECO:0000313" key="3">
    <source>
        <dbReference type="Proteomes" id="UP000660611"/>
    </source>
</evidence>